<dbReference type="InterPro" id="IPR001173">
    <property type="entry name" value="Glyco_trans_2-like"/>
</dbReference>
<sequence length="373" mass="40440">MTRPRPADRGAMGRGDAEASPETEPKERRSSAVDTLGSEGTRTAAVPPTGNRPAGAPRVSVVVFCSRNEDRPLEVLTELRRWLAASGLDHEVVIAFDADRAAFAGLVERQAEGAGSRPRLVVLSARQGQLATIRAGVAASTGRFVVTLPAFPQVDLSAIGSVLERLEQGADYVVGYRASRRVSAFNWLVSGLFRRMVRLASGRDFGDIACGAHGMRPEVLKAIPVYGDHQLFLPILAEREGFSVVETPLEEHKTAPPLRVFSPGIYLARALSLFTLAFLIRFTQKPLRPFGALGAVLFVVGSLVAVVLAWQRVFQGRGLADRPMLLLALLLITTGIQVIVLGLLGELLIYLHSRDQMQYRVRERTGVTRDGSG</sequence>
<keyword evidence="2" id="KW-0328">Glycosyltransferase</keyword>
<evidence type="ECO:0000256" key="1">
    <source>
        <dbReference type="ARBA" id="ARBA00022475"/>
    </source>
</evidence>
<dbReference type="AlphaFoldDB" id="A0A538UCL9"/>
<protein>
    <submittedName>
        <fullName evidence="11">Glycosyltransferase</fullName>
    </submittedName>
</protein>
<evidence type="ECO:0000256" key="7">
    <source>
        <dbReference type="ARBA" id="ARBA00023136"/>
    </source>
</evidence>
<feature type="domain" description="Glycosyltransferase 2-like" evidence="10">
    <location>
        <begin position="62"/>
        <end position="220"/>
    </location>
</feature>
<comment type="caution">
    <text evidence="11">The sequence shown here is derived from an EMBL/GenBank/DDBJ whole genome shotgun (WGS) entry which is preliminary data.</text>
</comment>
<keyword evidence="7 9" id="KW-0472">Membrane</keyword>
<reference evidence="11 12" key="1">
    <citation type="journal article" date="2019" name="Nat. Microbiol.">
        <title>Mediterranean grassland soil C-N compound turnover is dependent on rainfall and depth, and is mediated by genomically divergent microorganisms.</title>
        <authorList>
            <person name="Diamond S."/>
            <person name="Andeer P.F."/>
            <person name="Li Z."/>
            <person name="Crits-Christoph A."/>
            <person name="Burstein D."/>
            <person name="Anantharaman K."/>
            <person name="Lane K.R."/>
            <person name="Thomas B.C."/>
            <person name="Pan C."/>
            <person name="Northen T.R."/>
            <person name="Banfield J.F."/>
        </authorList>
    </citation>
    <scope>NUCLEOTIDE SEQUENCE [LARGE SCALE GENOMIC DNA]</scope>
    <source>
        <strain evidence="11">WS_11</strain>
    </source>
</reference>
<feature type="transmembrane region" description="Helical" evidence="9">
    <location>
        <begin position="292"/>
        <end position="313"/>
    </location>
</feature>
<evidence type="ECO:0000256" key="3">
    <source>
        <dbReference type="ARBA" id="ARBA00022679"/>
    </source>
</evidence>
<dbReference type="Proteomes" id="UP000319771">
    <property type="component" value="Unassembled WGS sequence"/>
</dbReference>
<evidence type="ECO:0000256" key="2">
    <source>
        <dbReference type="ARBA" id="ARBA00022676"/>
    </source>
</evidence>
<evidence type="ECO:0000313" key="11">
    <source>
        <dbReference type="EMBL" id="TMQ73658.1"/>
    </source>
</evidence>
<evidence type="ECO:0000259" key="10">
    <source>
        <dbReference type="Pfam" id="PF00535"/>
    </source>
</evidence>
<feature type="transmembrane region" description="Helical" evidence="9">
    <location>
        <begin position="325"/>
        <end position="351"/>
    </location>
</feature>
<evidence type="ECO:0000313" key="12">
    <source>
        <dbReference type="Proteomes" id="UP000319771"/>
    </source>
</evidence>
<evidence type="ECO:0000256" key="5">
    <source>
        <dbReference type="ARBA" id="ARBA00022985"/>
    </source>
</evidence>
<feature type="transmembrane region" description="Helical" evidence="9">
    <location>
        <begin position="260"/>
        <end position="280"/>
    </location>
</feature>
<keyword evidence="5" id="KW-0448">Lipopolysaccharide biosynthesis</keyword>
<dbReference type="PANTHER" id="PTHR48090:SF3">
    <property type="entry name" value="UNDECAPRENYL-PHOSPHATE 4-DEOXY-4-FORMAMIDO-L-ARABINOSE TRANSFERASE"/>
    <property type="match status" value="1"/>
</dbReference>
<evidence type="ECO:0000256" key="6">
    <source>
        <dbReference type="ARBA" id="ARBA00022989"/>
    </source>
</evidence>
<dbReference type="GO" id="GO:0009103">
    <property type="term" value="P:lipopolysaccharide biosynthetic process"/>
    <property type="evidence" value="ECO:0007669"/>
    <property type="project" value="UniProtKB-KW"/>
</dbReference>
<dbReference type="InterPro" id="IPR050256">
    <property type="entry name" value="Glycosyltransferase_2"/>
</dbReference>
<evidence type="ECO:0000256" key="4">
    <source>
        <dbReference type="ARBA" id="ARBA00022692"/>
    </source>
</evidence>
<evidence type="ECO:0000256" key="8">
    <source>
        <dbReference type="SAM" id="MobiDB-lite"/>
    </source>
</evidence>
<keyword evidence="1" id="KW-1003">Cell membrane</keyword>
<evidence type="ECO:0000256" key="9">
    <source>
        <dbReference type="SAM" id="Phobius"/>
    </source>
</evidence>
<dbReference type="Gene3D" id="3.90.550.10">
    <property type="entry name" value="Spore Coat Polysaccharide Biosynthesis Protein SpsA, Chain A"/>
    <property type="match status" value="1"/>
</dbReference>
<keyword evidence="6 9" id="KW-1133">Transmembrane helix</keyword>
<dbReference type="GO" id="GO:0016757">
    <property type="term" value="F:glycosyltransferase activity"/>
    <property type="evidence" value="ECO:0007669"/>
    <property type="project" value="UniProtKB-KW"/>
</dbReference>
<organism evidence="11 12">
    <name type="scientific">Eiseniibacteriota bacterium</name>
    <dbReference type="NCBI Taxonomy" id="2212470"/>
    <lineage>
        <taxon>Bacteria</taxon>
        <taxon>Candidatus Eiseniibacteriota</taxon>
    </lineage>
</organism>
<dbReference type="Pfam" id="PF00535">
    <property type="entry name" value="Glycos_transf_2"/>
    <property type="match status" value="1"/>
</dbReference>
<dbReference type="SUPFAM" id="SSF53448">
    <property type="entry name" value="Nucleotide-diphospho-sugar transferases"/>
    <property type="match status" value="1"/>
</dbReference>
<dbReference type="GO" id="GO:0005886">
    <property type="term" value="C:plasma membrane"/>
    <property type="evidence" value="ECO:0007669"/>
    <property type="project" value="TreeGrafter"/>
</dbReference>
<dbReference type="EMBL" id="VBPB01000054">
    <property type="protein sequence ID" value="TMQ73658.1"/>
    <property type="molecule type" value="Genomic_DNA"/>
</dbReference>
<dbReference type="PANTHER" id="PTHR48090">
    <property type="entry name" value="UNDECAPRENYL-PHOSPHATE 4-DEOXY-4-FORMAMIDO-L-ARABINOSE TRANSFERASE-RELATED"/>
    <property type="match status" value="1"/>
</dbReference>
<gene>
    <name evidence="11" type="ORF">E6K81_03665</name>
</gene>
<feature type="region of interest" description="Disordered" evidence="8">
    <location>
        <begin position="1"/>
        <end position="53"/>
    </location>
</feature>
<keyword evidence="3 11" id="KW-0808">Transferase</keyword>
<keyword evidence="4 9" id="KW-0812">Transmembrane</keyword>
<proteinExistence type="predicted"/>
<name>A0A538UCL9_UNCEI</name>
<accession>A0A538UCL9</accession>
<dbReference type="InterPro" id="IPR029044">
    <property type="entry name" value="Nucleotide-diphossugar_trans"/>
</dbReference>